<gene>
    <name evidence="5" type="ORF">H5P27_13860</name>
</gene>
<sequence length="520" mass="56993">MPRRIYRTPGVYVEEVSFTSKSINSASTSGAAFIGYTPVFEFEGKSYRFLPTKITSLQEFDDIYGGTFAARGKSPVPIFHLETSTSSTDLDRINLNGTDYSIVPDPGTVYYLYQSLRLFFSNGGKEAYIVSTGSYGPAVGSPAPDPKSIVNPNVQLKELLAGLAKLEKETEPSLYLCPDSVLLSPNENAEMMQNMLRLNAKTKSAVSLFDVGEGKAPEVGSYLNDIASFRTRLGDENLSYGIAYYPFLEANIIRSQEIDYRNVINGDPSQLEEILNPPNRPNREAASILQSISESPQTETSISEYNKKLESVSDEYRRLELGMQKAANRLPPCGAVAGVIAKTDLQRGAWKAPANVALQGVSNISLQLTNPQQAPLNVDPASGKSINVIRSFPGRGILVWGTRTLAGNHSELRYVPARRTLIFLEQSIARGLQAFVFEPNDANTWQSICQVTESFLQSLWRAGAFAGQSQNQAFKVRCGYGVTMNMADLDGGLVKIQVGVSLLRPAEFVIMNITLRLSSQ</sequence>
<comment type="similarity">
    <text evidence="1">Belongs to the myoviridae tail sheath protein family.</text>
</comment>
<feature type="domain" description="Tail sheath protein subtilisin-like" evidence="3">
    <location>
        <begin position="325"/>
        <end position="405"/>
    </location>
</feature>
<dbReference type="InterPro" id="IPR020287">
    <property type="entry name" value="Tail_sheath_C"/>
</dbReference>
<evidence type="ECO:0000259" key="3">
    <source>
        <dbReference type="Pfam" id="PF04984"/>
    </source>
</evidence>
<feature type="domain" description="Tail sheath protein C-terminal" evidence="4">
    <location>
        <begin position="411"/>
        <end position="515"/>
    </location>
</feature>
<reference evidence="5 6" key="1">
    <citation type="submission" date="2020-07" db="EMBL/GenBank/DDBJ databases">
        <authorList>
            <person name="Feng X."/>
        </authorList>
    </citation>
    <scope>NUCLEOTIDE SEQUENCE [LARGE SCALE GENOMIC DNA]</scope>
    <source>
        <strain evidence="5 6">JCM23202</strain>
    </source>
</reference>
<evidence type="ECO:0000256" key="2">
    <source>
        <dbReference type="SAM" id="Coils"/>
    </source>
</evidence>
<dbReference type="Gene3D" id="3.40.50.11780">
    <property type="match status" value="1"/>
</dbReference>
<name>A0A7X1B834_9BACT</name>
<keyword evidence="2" id="KW-0175">Coiled coil</keyword>
<evidence type="ECO:0000259" key="4">
    <source>
        <dbReference type="Pfam" id="PF17482"/>
    </source>
</evidence>
<evidence type="ECO:0000256" key="1">
    <source>
        <dbReference type="ARBA" id="ARBA00008005"/>
    </source>
</evidence>
<organism evidence="5 6">
    <name type="scientific">Pelagicoccus albus</name>
    <dbReference type="NCBI Taxonomy" id="415222"/>
    <lineage>
        <taxon>Bacteria</taxon>
        <taxon>Pseudomonadati</taxon>
        <taxon>Verrucomicrobiota</taxon>
        <taxon>Opitutia</taxon>
        <taxon>Puniceicoccales</taxon>
        <taxon>Pelagicoccaceae</taxon>
        <taxon>Pelagicoccus</taxon>
    </lineage>
</organism>
<comment type="caution">
    <text evidence="5">The sequence shown here is derived from an EMBL/GenBank/DDBJ whole genome shotgun (WGS) entry which is preliminary data.</text>
</comment>
<proteinExistence type="inferred from homology"/>
<dbReference type="Proteomes" id="UP000526501">
    <property type="component" value="Unassembled WGS sequence"/>
</dbReference>
<dbReference type="InterPro" id="IPR052042">
    <property type="entry name" value="Tail_sheath_structural"/>
</dbReference>
<dbReference type="Pfam" id="PF04984">
    <property type="entry name" value="Phage_sheath_1"/>
    <property type="match status" value="1"/>
</dbReference>
<dbReference type="RefSeq" id="WP_185660991.1">
    <property type="nucleotide sequence ID" value="NZ_CAWPOO010000012.1"/>
</dbReference>
<feature type="coiled-coil region" evidence="2">
    <location>
        <begin position="302"/>
        <end position="329"/>
    </location>
</feature>
<accession>A0A7X1B834</accession>
<dbReference type="PANTHER" id="PTHR35861:SF1">
    <property type="entry name" value="PHAGE TAIL SHEATH PROTEIN"/>
    <property type="match status" value="1"/>
</dbReference>
<dbReference type="Pfam" id="PF17482">
    <property type="entry name" value="Phage_sheath_1C"/>
    <property type="match status" value="1"/>
</dbReference>
<dbReference type="PANTHER" id="PTHR35861">
    <property type="match status" value="1"/>
</dbReference>
<protein>
    <submittedName>
        <fullName evidence="5">Phage tail sheath family protein</fullName>
    </submittedName>
</protein>
<dbReference type="InterPro" id="IPR035089">
    <property type="entry name" value="Phage_sheath_subtilisin"/>
</dbReference>
<dbReference type="EMBL" id="JACHVC010000012">
    <property type="protein sequence ID" value="MBC2607134.1"/>
    <property type="molecule type" value="Genomic_DNA"/>
</dbReference>
<evidence type="ECO:0000313" key="6">
    <source>
        <dbReference type="Proteomes" id="UP000526501"/>
    </source>
</evidence>
<keyword evidence="6" id="KW-1185">Reference proteome</keyword>
<evidence type="ECO:0000313" key="5">
    <source>
        <dbReference type="EMBL" id="MBC2607134.1"/>
    </source>
</evidence>
<dbReference type="AlphaFoldDB" id="A0A7X1B834"/>